<gene>
    <name evidence="8" type="ORF">B5M42_11115</name>
</gene>
<dbReference type="PANTHER" id="PTHR43214:SF37">
    <property type="entry name" value="TRANSCRIPTIONAL REGULATORY PROTEIN YDFI"/>
    <property type="match status" value="1"/>
</dbReference>
<evidence type="ECO:0000256" key="2">
    <source>
        <dbReference type="ARBA" id="ARBA00023015"/>
    </source>
</evidence>
<evidence type="ECO:0000256" key="4">
    <source>
        <dbReference type="ARBA" id="ARBA00023163"/>
    </source>
</evidence>
<dbReference type="PROSITE" id="PS50043">
    <property type="entry name" value="HTH_LUXR_2"/>
    <property type="match status" value="1"/>
</dbReference>
<dbReference type="GO" id="GO:0006355">
    <property type="term" value="P:regulation of DNA-templated transcription"/>
    <property type="evidence" value="ECO:0007669"/>
    <property type="project" value="InterPro"/>
</dbReference>
<dbReference type="InterPro" id="IPR001789">
    <property type="entry name" value="Sig_transdc_resp-reg_receiver"/>
</dbReference>
<dbReference type="SMART" id="SM00448">
    <property type="entry name" value="REC"/>
    <property type="match status" value="1"/>
</dbReference>
<dbReference type="InterPro" id="IPR011006">
    <property type="entry name" value="CheY-like_superfamily"/>
</dbReference>
<dbReference type="InterPro" id="IPR016032">
    <property type="entry name" value="Sig_transdc_resp-reg_C-effctor"/>
</dbReference>
<evidence type="ECO:0000313" key="8">
    <source>
        <dbReference type="EMBL" id="TFE87751.1"/>
    </source>
</evidence>
<reference evidence="8 9" key="1">
    <citation type="submission" date="2017-03" db="EMBL/GenBank/DDBJ databases">
        <title>Isolation of Levoglucosan Utilizing Bacteria.</title>
        <authorList>
            <person name="Arya A.S."/>
        </authorList>
    </citation>
    <scope>NUCLEOTIDE SEQUENCE [LARGE SCALE GENOMIC DNA]</scope>
    <source>
        <strain evidence="8 9">MEC069</strain>
    </source>
</reference>
<keyword evidence="1 5" id="KW-0597">Phosphoprotein</keyword>
<dbReference type="SUPFAM" id="SSF52172">
    <property type="entry name" value="CheY-like"/>
    <property type="match status" value="1"/>
</dbReference>
<dbReference type="SUPFAM" id="SSF46894">
    <property type="entry name" value="C-terminal effector domain of the bipartite response regulators"/>
    <property type="match status" value="1"/>
</dbReference>
<keyword evidence="3 8" id="KW-0238">DNA-binding</keyword>
<feature type="domain" description="HTH luxR-type" evidence="6">
    <location>
        <begin position="149"/>
        <end position="214"/>
    </location>
</feature>
<dbReference type="PRINTS" id="PR00038">
    <property type="entry name" value="HTHLUXR"/>
</dbReference>
<evidence type="ECO:0000256" key="5">
    <source>
        <dbReference type="PROSITE-ProRule" id="PRU00169"/>
    </source>
</evidence>
<dbReference type="InterPro" id="IPR039420">
    <property type="entry name" value="WalR-like"/>
</dbReference>
<organism evidence="8 9">
    <name type="scientific">Paenibacillus athensensis</name>
    <dbReference type="NCBI Taxonomy" id="1967502"/>
    <lineage>
        <taxon>Bacteria</taxon>
        <taxon>Bacillati</taxon>
        <taxon>Bacillota</taxon>
        <taxon>Bacilli</taxon>
        <taxon>Bacillales</taxon>
        <taxon>Paenibacillaceae</taxon>
        <taxon>Paenibacillus</taxon>
    </lineage>
</organism>
<dbReference type="Proteomes" id="UP000298246">
    <property type="component" value="Unassembled WGS sequence"/>
</dbReference>
<dbReference type="CDD" id="cd06170">
    <property type="entry name" value="LuxR_C_like"/>
    <property type="match status" value="1"/>
</dbReference>
<dbReference type="PROSITE" id="PS00622">
    <property type="entry name" value="HTH_LUXR_1"/>
    <property type="match status" value="1"/>
</dbReference>
<dbReference type="RefSeq" id="WP_209280709.1">
    <property type="nucleotide sequence ID" value="NZ_MYFO02000012.1"/>
</dbReference>
<evidence type="ECO:0000256" key="3">
    <source>
        <dbReference type="ARBA" id="ARBA00023125"/>
    </source>
</evidence>
<proteinExistence type="predicted"/>
<dbReference type="AlphaFoldDB" id="A0A4Y8Q1T2"/>
<protein>
    <submittedName>
        <fullName evidence="8">DNA-binding response regulator</fullName>
    </submittedName>
</protein>
<dbReference type="SMART" id="SM00421">
    <property type="entry name" value="HTH_LUXR"/>
    <property type="match status" value="1"/>
</dbReference>
<sequence length="221" mass="24494">MSDISIMIVDDHDMVRTGLRTYISLEPDLVVVAEAANGKQALDVLASKPPEDLPDIVLMDLMMPIMNGIEATQAIAQKYPGIKIIMLTSFLEEAKVVEAVESGVTGYMLKTVSSDQLIHAVRSAYEGMPVMTSEVSLALARGLRQRTAHHEEEDALTLREKEVLMLIAEGKSNKEISEELFISIKTVKTHVSNLLMKCELDDRTQLAIYAHRKGWVEKSAN</sequence>
<evidence type="ECO:0000256" key="1">
    <source>
        <dbReference type="ARBA" id="ARBA00022553"/>
    </source>
</evidence>
<name>A0A4Y8Q1T2_9BACL</name>
<feature type="modified residue" description="4-aspartylphosphate" evidence="5">
    <location>
        <position position="60"/>
    </location>
</feature>
<dbReference type="CDD" id="cd17535">
    <property type="entry name" value="REC_NarL-like"/>
    <property type="match status" value="1"/>
</dbReference>
<evidence type="ECO:0000259" key="7">
    <source>
        <dbReference type="PROSITE" id="PS50110"/>
    </source>
</evidence>
<evidence type="ECO:0000313" key="9">
    <source>
        <dbReference type="Proteomes" id="UP000298246"/>
    </source>
</evidence>
<dbReference type="PROSITE" id="PS50110">
    <property type="entry name" value="RESPONSE_REGULATORY"/>
    <property type="match status" value="1"/>
</dbReference>
<dbReference type="EMBL" id="MYFO01000012">
    <property type="protein sequence ID" value="TFE87751.1"/>
    <property type="molecule type" value="Genomic_DNA"/>
</dbReference>
<dbReference type="GO" id="GO:0000160">
    <property type="term" value="P:phosphorelay signal transduction system"/>
    <property type="evidence" value="ECO:0007669"/>
    <property type="project" value="InterPro"/>
</dbReference>
<keyword evidence="2" id="KW-0805">Transcription regulation</keyword>
<dbReference type="PANTHER" id="PTHR43214">
    <property type="entry name" value="TWO-COMPONENT RESPONSE REGULATOR"/>
    <property type="match status" value="1"/>
</dbReference>
<dbReference type="Gene3D" id="3.40.50.2300">
    <property type="match status" value="1"/>
</dbReference>
<dbReference type="GO" id="GO:0003677">
    <property type="term" value="F:DNA binding"/>
    <property type="evidence" value="ECO:0007669"/>
    <property type="project" value="UniProtKB-KW"/>
</dbReference>
<dbReference type="Pfam" id="PF00196">
    <property type="entry name" value="GerE"/>
    <property type="match status" value="1"/>
</dbReference>
<keyword evidence="4" id="KW-0804">Transcription</keyword>
<comment type="caution">
    <text evidence="8">The sequence shown here is derived from an EMBL/GenBank/DDBJ whole genome shotgun (WGS) entry which is preliminary data.</text>
</comment>
<dbReference type="InterPro" id="IPR058245">
    <property type="entry name" value="NreC/VraR/RcsB-like_REC"/>
</dbReference>
<evidence type="ECO:0000259" key="6">
    <source>
        <dbReference type="PROSITE" id="PS50043"/>
    </source>
</evidence>
<keyword evidence="9" id="KW-1185">Reference proteome</keyword>
<feature type="domain" description="Response regulatory" evidence="7">
    <location>
        <begin position="5"/>
        <end position="125"/>
    </location>
</feature>
<accession>A0A4Y8Q1T2</accession>
<dbReference type="Pfam" id="PF00072">
    <property type="entry name" value="Response_reg"/>
    <property type="match status" value="1"/>
</dbReference>
<dbReference type="InterPro" id="IPR000792">
    <property type="entry name" value="Tscrpt_reg_LuxR_C"/>
</dbReference>